<dbReference type="NCBIfam" id="TIGR02889">
    <property type="entry name" value="spore_YpeB"/>
    <property type="match status" value="1"/>
</dbReference>
<dbReference type="Pfam" id="PF14620">
    <property type="entry name" value="YPEB_PepSY1-2"/>
    <property type="match status" value="1"/>
</dbReference>
<keyword evidence="1" id="KW-1133">Transmembrane helix</keyword>
<sequence length="445" mass="50990">MKNKNVVPYVVLSGLLIISFLWGYGQYNKNRQYNIYLENQYQRMFADMVVNLEDIQSNLAKTIVSSTSNEKVMLLSDISNLSYDAQEKLCQLPVAGSQLLKTQKFLSQIGDLSKALAQKNLNGRILSTEELNVLEELHNYSNEITKELIVAQRYMEDNGVSLYGMNREINKELGATKVNTDNFAYMDERIQQYPTLIYDGPFSEHIGDRNFQVTGKEISKDMAIEKAKSFFNYRKAKVERVEDIKYMNEKSYLVVLNNNGNRISSAITKKGGHVIWMLSNEEGLKKKFSREEAIKKAKDFLDTKGIKNMATTYYMEYDNQVVVNFAYEQDKVIIYPDLIKVKISLENGNVLGYESQGYLFNHKNRDLNKEGLIGEKQAISRLSSRGVVESSRLTVIPTDAYGEKLCYELKVTYKKDTFLIYINALTGMEEKILQVIVKDDGVLVL</sequence>
<evidence type="ECO:0000313" key="5">
    <source>
        <dbReference type="Proteomes" id="UP000216024"/>
    </source>
</evidence>
<evidence type="ECO:0000256" key="1">
    <source>
        <dbReference type="SAM" id="Phobius"/>
    </source>
</evidence>
<evidence type="ECO:0000259" key="3">
    <source>
        <dbReference type="Pfam" id="PF20769"/>
    </source>
</evidence>
<comment type="caution">
    <text evidence="4">The sequence shown here is derived from an EMBL/GenBank/DDBJ whole genome shotgun (WGS) entry which is preliminary data.</text>
</comment>
<dbReference type="AlphaFoldDB" id="A0A267MKY5"/>
<keyword evidence="5" id="KW-1185">Reference proteome</keyword>
<dbReference type="RefSeq" id="WP_095133522.1">
    <property type="nucleotide sequence ID" value="NZ_NIBG01000007.1"/>
</dbReference>
<dbReference type="Proteomes" id="UP000216024">
    <property type="component" value="Unassembled WGS sequence"/>
</dbReference>
<dbReference type="GO" id="GO:0009847">
    <property type="term" value="P:spore germination"/>
    <property type="evidence" value="ECO:0007669"/>
    <property type="project" value="InterPro"/>
</dbReference>
<accession>A0A267MKY5</accession>
<name>A0A267MKY5_9FIRM</name>
<dbReference type="Pfam" id="PF20769">
    <property type="entry name" value="YPEB_N"/>
    <property type="match status" value="1"/>
</dbReference>
<reference evidence="4 5" key="1">
    <citation type="submission" date="2017-06" db="EMBL/GenBank/DDBJ databases">
        <title>Draft genome sequence of anaerobic fermentative bacterium Anaeromicrobium sediminis DY2726D isolated from West Pacific Ocean sediments.</title>
        <authorList>
            <person name="Zeng X."/>
        </authorList>
    </citation>
    <scope>NUCLEOTIDE SEQUENCE [LARGE SCALE GENOMIC DNA]</scope>
    <source>
        <strain evidence="4 5">DY2726D</strain>
    </source>
</reference>
<feature type="transmembrane region" description="Helical" evidence="1">
    <location>
        <begin position="6"/>
        <end position="24"/>
    </location>
</feature>
<keyword evidence="1" id="KW-0472">Membrane</keyword>
<dbReference type="EMBL" id="NIBG01000007">
    <property type="protein sequence ID" value="PAB59545.1"/>
    <property type="molecule type" value="Genomic_DNA"/>
</dbReference>
<feature type="domain" description="Sporulation protein YpeB PepSY1 and PepSY2" evidence="2">
    <location>
        <begin position="181"/>
        <end position="367"/>
    </location>
</feature>
<keyword evidence="1" id="KW-0812">Transmembrane</keyword>
<proteinExistence type="predicted"/>
<dbReference type="InterPro" id="IPR014239">
    <property type="entry name" value="YpeB_PepSY1-2"/>
</dbReference>
<evidence type="ECO:0000259" key="2">
    <source>
        <dbReference type="Pfam" id="PF14620"/>
    </source>
</evidence>
<evidence type="ECO:0000313" key="4">
    <source>
        <dbReference type="EMBL" id="PAB59545.1"/>
    </source>
</evidence>
<dbReference type="InterPro" id="IPR048402">
    <property type="entry name" value="YpeB_N"/>
</dbReference>
<organism evidence="4 5">
    <name type="scientific">Anaeromicrobium sediminis</name>
    <dbReference type="NCBI Taxonomy" id="1478221"/>
    <lineage>
        <taxon>Bacteria</taxon>
        <taxon>Bacillati</taxon>
        <taxon>Bacillota</taxon>
        <taxon>Clostridia</taxon>
        <taxon>Peptostreptococcales</taxon>
        <taxon>Thermotaleaceae</taxon>
        <taxon>Anaeromicrobium</taxon>
    </lineage>
</organism>
<gene>
    <name evidence="4" type="primary">ypeB</name>
    <name evidence="4" type="ORF">CCE28_10045</name>
</gene>
<dbReference type="OrthoDB" id="2372097at2"/>
<protein>
    <submittedName>
        <fullName evidence="4">Germination protein YpeB</fullName>
    </submittedName>
</protein>
<feature type="domain" description="Sporulation protein YpeB N-terminal" evidence="3">
    <location>
        <begin position="30"/>
        <end position="161"/>
    </location>
</feature>